<protein>
    <submittedName>
        <fullName evidence="4">Planctomycete cytochrome C</fullName>
    </submittedName>
</protein>
<dbReference type="PANTHER" id="PTHR35889:SF3">
    <property type="entry name" value="F-BOX DOMAIN-CONTAINING PROTEIN"/>
    <property type="match status" value="1"/>
</dbReference>
<evidence type="ECO:0000313" key="4">
    <source>
        <dbReference type="EMBL" id="QDT75613.1"/>
    </source>
</evidence>
<dbReference type="Pfam" id="PF07587">
    <property type="entry name" value="PSD1"/>
    <property type="match status" value="1"/>
</dbReference>
<dbReference type="KEGG" id="llh:I41_48250"/>
<gene>
    <name evidence="4" type="ORF">I41_48250</name>
</gene>
<sequence length="1087" mass="119976">MLAANCGECHGAQEQWAGLRLDSRESMLRGGESGSAIAPGDPEKSLLIAAVRQSGELQMPPDGKLEDQQIAILEKWVALGAPWPASDVLADDERAVAQRRHWAFQPIAQPALPEVSDSGWCRTPVDRFVLAALDERGLKPSAPADRRTLIRRVSYDLTGLPPTPAEVEAFVHDDDPEAYAKLVERLLSSPHYGEHWARHWLDVARYSDTKGYVYAREERVFVHAAAYRDWVVRAFNEDLAYDRFLLLQMAADQAAPDDPASLAAMGFLTLGRHFLGVNVDIIDDRIDVVTRGTLGLTVACARCHDHKYDPIPTADYYSLFGVFENSAERLVPLPTTKCDDEKSVAYEKELQSRKAKLSEGLASARDDAAKRVRERLPEYLAAQLEIAKYPEEAFNQVYSKADVIPKFVHHWAAYLRRAGRANDPIFVPWSRFAGLTDEEFAGKAPQIANELAAAGDAVHPLVRAAFGEPPASMREVAERYAKLFLDVERQWQELVEHASAEGKPDRLPDPAAEALRQVLYAVGSPCVVPNEEIVSTEQFFDTDTINSIWKLQGDVERWLNEAPDAATHTVALLDRATLKEPRILRRGNPAAKGDEVPRQFLKALSLAERQPFQQGSGRLELARAIVAPDNPLTSRVWANRVWAYHFGAGLVKTPSDFGLRAEAPSHPELLDWLAQQLLTQGWSTKHLHRAIVLSNAYQQASTPELGDEAQRAAHETAKLADPENRLLWRMNPRRLSFEEWRDTLLASSGELDVAIGGRAKELFPANGENVRRTLYGLVDRQFLNPALRVFDFANPDLHIPQRSETTVSQQALFGMNHPFVAARARSLVAAVDAEAGGDPVELAARLYRAVYQREPSAVERQAALDFLANAAADAPPAPPAETLTWSYGYGEVLAAEGRVTFAQLPHFSGAAWQGGAQWPDAALGWVQLTADGGHAGNDLQHAAVRRWTAPHRGEYRIKSTAQHEVAAGDGIRCWIVSSRQGVLQTQTLHEATMPLEVDAVALEAGDTIDFVVDFNADLNSDQYLWKATIEEIAAPAGDATAGANATATAAATWDSTRDFANKSPQYLDPWHQLAQVLLLSNELMFVD</sequence>
<feature type="domain" description="Cytochrome C Planctomycete-type" evidence="3">
    <location>
        <begin position="6"/>
        <end position="63"/>
    </location>
</feature>
<feature type="domain" description="DUF1553" evidence="2">
    <location>
        <begin position="617"/>
        <end position="867"/>
    </location>
</feature>
<keyword evidence="5" id="KW-1185">Reference proteome</keyword>
<evidence type="ECO:0000259" key="3">
    <source>
        <dbReference type="Pfam" id="PF07635"/>
    </source>
</evidence>
<evidence type="ECO:0000313" key="5">
    <source>
        <dbReference type="Proteomes" id="UP000317909"/>
    </source>
</evidence>
<dbReference type="Pfam" id="PF07635">
    <property type="entry name" value="PSCyt1"/>
    <property type="match status" value="1"/>
</dbReference>
<accession>A0A517U4Q3</accession>
<dbReference type="Pfam" id="PF07583">
    <property type="entry name" value="PSCyt2"/>
    <property type="match status" value="1"/>
</dbReference>
<dbReference type="AlphaFoldDB" id="A0A517U4Q3"/>
<evidence type="ECO:0000259" key="1">
    <source>
        <dbReference type="Pfam" id="PF07583"/>
    </source>
</evidence>
<dbReference type="InterPro" id="IPR011429">
    <property type="entry name" value="Cyt_c_Planctomycete-type"/>
</dbReference>
<reference evidence="4 5" key="1">
    <citation type="submission" date="2019-02" db="EMBL/GenBank/DDBJ databases">
        <title>Deep-cultivation of Planctomycetes and their phenomic and genomic characterization uncovers novel biology.</title>
        <authorList>
            <person name="Wiegand S."/>
            <person name="Jogler M."/>
            <person name="Boedeker C."/>
            <person name="Pinto D."/>
            <person name="Vollmers J."/>
            <person name="Rivas-Marin E."/>
            <person name="Kohn T."/>
            <person name="Peeters S.H."/>
            <person name="Heuer A."/>
            <person name="Rast P."/>
            <person name="Oberbeckmann S."/>
            <person name="Bunk B."/>
            <person name="Jeske O."/>
            <person name="Meyerdierks A."/>
            <person name="Storesund J.E."/>
            <person name="Kallscheuer N."/>
            <person name="Luecker S."/>
            <person name="Lage O.M."/>
            <person name="Pohl T."/>
            <person name="Merkel B.J."/>
            <person name="Hornburger P."/>
            <person name="Mueller R.-W."/>
            <person name="Bruemmer F."/>
            <person name="Labrenz M."/>
            <person name="Spormann A.M."/>
            <person name="Op den Camp H."/>
            <person name="Overmann J."/>
            <person name="Amann R."/>
            <person name="Jetten M.S.M."/>
            <person name="Mascher T."/>
            <person name="Medema M.H."/>
            <person name="Devos D.P."/>
            <person name="Kaster A.-K."/>
            <person name="Ovreas L."/>
            <person name="Rohde M."/>
            <person name="Galperin M.Y."/>
            <person name="Jogler C."/>
        </authorList>
    </citation>
    <scope>NUCLEOTIDE SEQUENCE [LARGE SCALE GENOMIC DNA]</scope>
    <source>
        <strain evidence="4 5">I41</strain>
    </source>
</reference>
<proteinExistence type="predicted"/>
<dbReference type="EMBL" id="CP036339">
    <property type="protein sequence ID" value="QDT75613.1"/>
    <property type="molecule type" value="Genomic_DNA"/>
</dbReference>
<feature type="domain" description="DUF1549" evidence="1">
    <location>
        <begin position="124"/>
        <end position="326"/>
    </location>
</feature>
<dbReference type="InterPro" id="IPR022655">
    <property type="entry name" value="DUF1553"/>
</dbReference>
<dbReference type="Proteomes" id="UP000317909">
    <property type="component" value="Chromosome"/>
</dbReference>
<dbReference type="PANTHER" id="PTHR35889">
    <property type="entry name" value="CYCLOINULO-OLIGOSACCHARIDE FRUCTANOTRANSFERASE-RELATED"/>
    <property type="match status" value="1"/>
</dbReference>
<evidence type="ECO:0000259" key="2">
    <source>
        <dbReference type="Pfam" id="PF07587"/>
    </source>
</evidence>
<organism evidence="4 5">
    <name type="scientific">Lacipirellula limnantheis</name>
    <dbReference type="NCBI Taxonomy" id="2528024"/>
    <lineage>
        <taxon>Bacteria</taxon>
        <taxon>Pseudomonadati</taxon>
        <taxon>Planctomycetota</taxon>
        <taxon>Planctomycetia</taxon>
        <taxon>Pirellulales</taxon>
        <taxon>Lacipirellulaceae</taxon>
        <taxon>Lacipirellula</taxon>
    </lineage>
</organism>
<name>A0A517U4Q3_9BACT</name>
<dbReference type="InterPro" id="IPR011444">
    <property type="entry name" value="DUF1549"/>
</dbReference>